<organism evidence="1 2">
    <name type="scientific">Pleurotus ostreatus (strain PC15)</name>
    <name type="common">Oyster mushroom</name>
    <dbReference type="NCBI Taxonomy" id="1137138"/>
    <lineage>
        <taxon>Eukaryota</taxon>
        <taxon>Fungi</taxon>
        <taxon>Dikarya</taxon>
        <taxon>Basidiomycota</taxon>
        <taxon>Agaricomycotina</taxon>
        <taxon>Agaricomycetes</taxon>
        <taxon>Agaricomycetidae</taxon>
        <taxon>Agaricales</taxon>
        <taxon>Pleurotineae</taxon>
        <taxon>Pleurotaceae</taxon>
        <taxon>Pleurotus</taxon>
    </lineage>
</organism>
<proteinExistence type="predicted"/>
<dbReference type="InParanoid" id="A0A067NQB8"/>
<dbReference type="HOGENOM" id="CLU_2498788_0_0_1"/>
<dbReference type="AlphaFoldDB" id="A0A067NQB8"/>
<dbReference type="VEuPathDB" id="FungiDB:PLEOSDRAFT_1101145"/>
<protein>
    <submittedName>
        <fullName evidence="1">Uncharacterized protein</fullName>
    </submittedName>
</protein>
<dbReference type="EMBL" id="KL198006">
    <property type="protein sequence ID" value="KDQ30134.1"/>
    <property type="molecule type" value="Genomic_DNA"/>
</dbReference>
<accession>A0A067NQB8</accession>
<name>A0A067NQB8_PLEO1</name>
<evidence type="ECO:0000313" key="1">
    <source>
        <dbReference type="EMBL" id="KDQ30134.1"/>
    </source>
</evidence>
<sequence>MGTTETMLSFVFMKSGRLIYTKATGNDDVVVSIDVHGAPVDNVDSRHVLNPLAATFCPYLARRPRFQSFVMYSSTRTNNVAVVTVR</sequence>
<dbReference type="Proteomes" id="UP000027073">
    <property type="component" value="Unassembled WGS sequence"/>
</dbReference>
<evidence type="ECO:0000313" key="2">
    <source>
        <dbReference type="Proteomes" id="UP000027073"/>
    </source>
</evidence>
<gene>
    <name evidence="1" type="ORF">PLEOSDRAFT_1101145</name>
</gene>
<reference evidence="2" key="1">
    <citation type="journal article" date="2014" name="Proc. Natl. Acad. Sci. U.S.A.">
        <title>Extensive sampling of basidiomycete genomes demonstrates inadequacy of the white-rot/brown-rot paradigm for wood decay fungi.</title>
        <authorList>
            <person name="Riley R."/>
            <person name="Salamov A.A."/>
            <person name="Brown D.W."/>
            <person name="Nagy L.G."/>
            <person name="Floudas D."/>
            <person name="Held B.W."/>
            <person name="Levasseur A."/>
            <person name="Lombard V."/>
            <person name="Morin E."/>
            <person name="Otillar R."/>
            <person name="Lindquist E.A."/>
            <person name="Sun H."/>
            <person name="LaButti K.M."/>
            <person name="Schmutz J."/>
            <person name="Jabbour D."/>
            <person name="Luo H."/>
            <person name="Baker S.E."/>
            <person name="Pisabarro A.G."/>
            <person name="Walton J.D."/>
            <person name="Blanchette R.A."/>
            <person name="Henrissat B."/>
            <person name="Martin F."/>
            <person name="Cullen D."/>
            <person name="Hibbett D.S."/>
            <person name="Grigoriev I.V."/>
        </authorList>
    </citation>
    <scope>NUCLEOTIDE SEQUENCE [LARGE SCALE GENOMIC DNA]</scope>
    <source>
        <strain evidence="2">PC15</strain>
    </source>
</reference>